<gene>
    <name evidence="1" type="ORF">C8N25_14320</name>
</gene>
<dbReference type="Proteomes" id="UP000256405">
    <property type="component" value="Unassembled WGS sequence"/>
</dbReference>
<evidence type="ECO:0000313" key="2">
    <source>
        <dbReference type="Proteomes" id="UP000256405"/>
    </source>
</evidence>
<sequence length="218" mass="23951">MAKVTDELMGGFTGKVGNLLFYKVNGQTLVRTKPGASSGKITPLQTFHQKSFGLVQYFMSPIKKELAIGYAAYAKGAKRGIDRAKSLMLKNAIYPLDGEPVLLPERALVSSGELTRAKGALLSVLEAGKFRIDWEPNSWDGSARDSDKTFVVVYDTVARRVFSLQGNKYRKDGSLEVTLPWLLVTPVADASKVFVYFSFYSERSGKIAFSDSVCLGEI</sequence>
<proteinExistence type="predicted"/>
<accession>A0A3E0D4B9</accession>
<organism evidence="1 2">
    <name type="scientific">Algoriphagus antarcticus</name>
    <dbReference type="NCBI Taxonomy" id="238540"/>
    <lineage>
        <taxon>Bacteria</taxon>
        <taxon>Pseudomonadati</taxon>
        <taxon>Bacteroidota</taxon>
        <taxon>Cytophagia</taxon>
        <taxon>Cytophagales</taxon>
        <taxon>Cyclobacteriaceae</taxon>
        <taxon>Algoriphagus</taxon>
    </lineage>
</organism>
<protein>
    <submittedName>
        <fullName evidence="1">Uncharacterized protein</fullName>
    </submittedName>
</protein>
<comment type="caution">
    <text evidence="1">The sequence shown here is derived from an EMBL/GenBank/DDBJ whole genome shotgun (WGS) entry which is preliminary data.</text>
</comment>
<evidence type="ECO:0000313" key="1">
    <source>
        <dbReference type="EMBL" id="REG77520.1"/>
    </source>
</evidence>
<dbReference type="OrthoDB" id="821958at2"/>
<dbReference type="InterPro" id="IPR046233">
    <property type="entry name" value="DUF6266"/>
</dbReference>
<dbReference type="AlphaFoldDB" id="A0A3E0D4B9"/>
<dbReference type="Pfam" id="PF19781">
    <property type="entry name" value="DUF6266"/>
    <property type="match status" value="1"/>
</dbReference>
<reference evidence="1 2" key="1">
    <citation type="submission" date="2018-08" db="EMBL/GenBank/DDBJ databases">
        <title>Genomic Encyclopedia of Archaeal and Bacterial Type Strains, Phase II (KMG-II): from individual species to whole genera.</title>
        <authorList>
            <person name="Goeker M."/>
        </authorList>
    </citation>
    <scope>NUCLEOTIDE SEQUENCE [LARGE SCALE GENOMIC DNA]</scope>
    <source>
        <strain evidence="1 2">DSM 15986</strain>
    </source>
</reference>
<name>A0A3E0D4B9_9BACT</name>
<dbReference type="EMBL" id="QUNF01000043">
    <property type="protein sequence ID" value="REG77520.1"/>
    <property type="molecule type" value="Genomic_DNA"/>
</dbReference>
<dbReference type="RefSeq" id="WP_086543931.1">
    <property type="nucleotide sequence ID" value="NZ_MSSW01000100.1"/>
</dbReference>
<keyword evidence="2" id="KW-1185">Reference proteome</keyword>